<evidence type="ECO:0000256" key="2">
    <source>
        <dbReference type="ARBA" id="ARBA00022670"/>
    </source>
</evidence>
<dbReference type="KEGG" id="char:105894557"/>
<keyword evidence="7" id="KW-1185">Reference proteome</keyword>
<gene>
    <name evidence="8" type="primary">senp2</name>
</gene>
<organism evidence="7 8">
    <name type="scientific">Clupea harengus</name>
    <name type="common">Atlantic herring</name>
    <dbReference type="NCBI Taxonomy" id="7950"/>
    <lineage>
        <taxon>Eukaryota</taxon>
        <taxon>Metazoa</taxon>
        <taxon>Chordata</taxon>
        <taxon>Craniata</taxon>
        <taxon>Vertebrata</taxon>
        <taxon>Euteleostomi</taxon>
        <taxon>Actinopterygii</taxon>
        <taxon>Neopterygii</taxon>
        <taxon>Teleostei</taxon>
        <taxon>Clupei</taxon>
        <taxon>Clupeiformes</taxon>
        <taxon>Clupeoidei</taxon>
        <taxon>Clupeidae</taxon>
        <taxon>Clupea</taxon>
    </lineage>
</organism>
<dbReference type="GO" id="GO:0005634">
    <property type="term" value="C:nucleus"/>
    <property type="evidence" value="ECO:0007669"/>
    <property type="project" value="TreeGrafter"/>
</dbReference>
<dbReference type="OrthoDB" id="1939479at2759"/>
<dbReference type="Pfam" id="PF02902">
    <property type="entry name" value="Peptidase_C48"/>
    <property type="match status" value="1"/>
</dbReference>
<evidence type="ECO:0000313" key="8">
    <source>
        <dbReference type="RefSeq" id="XP_012676530.1"/>
    </source>
</evidence>
<feature type="domain" description="Ubiquitin-like protease family profile" evidence="6">
    <location>
        <begin position="410"/>
        <end position="577"/>
    </location>
</feature>
<feature type="region of interest" description="Disordered" evidence="5">
    <location>
        <begin position="42"/>
        <end position="67"/>
    </location>
</feature>
<dbReference type="GO" id="GO:0006508">
    <property type="term" value="P:proteolysis"/>
    <property type="evidence" value="ECO:0007669"/>
    <property type="project" value="UniProtKB-KW"/>
</dbReference>
<dbReference type="Gene3D" id="3.40.395.10">
    <property type="entry name" value="Adenoviral Proteinase, Chain A"/>
    <property type="match status" value="1"/>
</dbReference>
<evidence type="ECO:0000256" key="1">
    <source>
        <dbReference type="ARBA" id="ARBA00005234"/>
    </source>
</evidence>
<dbReference type="GeneID" id="105894557"/>
<dbReference type="SUPFAM" id="SSF54001">
    <property type="entry name" value="Cysteine proteinases"/>
    <property type="match status" value="1"/>
</dbReference>
<evidence type="ECO:0000313" key="7">
    <source>
        <dbReference type="Proteomes" id="UP000515152"/>
    </source>
</evidence>
<dbReference type="RefSeq" id="XP_012676530.1">
    <property type="nucleotide sequence ID" value="XM_012821076.3"/>
</dbReference>
<dbReference type="AlphaFoldDB" id="A0A6P3VNJ5"/>
<comment type="similarity">
    <text evidence="1">Belongs to the peptidase C48 family.</text>
</comment>
<keyword evidence="2 8" id="KW-0645">Protease</keyword>
<feature type="compositionally biased region" description="Polar residues" evidence="5">
    <location>
        <begin position="43"/>
        <end position="62"/>
    </location>
</feature>
<name>A0A6P3VNJ5_CLUHA</name>
<evidence type="ECO:0000256" key="4">
    <source>
        <dbReference type="ARBA" id="ARBA00022807"/>
    </source>
</evidence>
<accession>A0A6P3VNJ5</accession>
<dbReference type="PANTHER" id="PTHR12606:SF11">
    <property type="entry name" value="SENTRIN-SPECIFIC PROTEASE 2"/>
    <property type="match status" value="1"/>
</dbReference>
<keyword evidence="4" id="KW-0788">Thiol protease</keyword>
<evidence type="ECO:0000256" key="3">
    <source>
        <dbReference type="ARBA" id="ARBA00022801"/>
    </source>
</evidence>
<dbReference type="PROSITE" id="PS50600">
    <property type="entry name" value="ULP_PROTEASE"/>
    <property type="match status" value="1"/>
</dbReference>
<evidence type="ECO:0000256" key="5">
    <source>
        <dbReference type="SAM" id="MobiDB-lite"/>
    </source>
</evidence>
<dbReference type="InterPro" id="IPR038765">
    <property type="entry name" value="Papain-like_cys_pep_sf"/>
</dbReference>
<dbReference type="CTD" id="59343"/>
<dbReference type="GO" id="GO:0060255">
    <property type="term" value="P:regulation of macromolecule metabolic process"/>
    <property type="evidence" value="ECO:0007669"/>
    <property type="project" value="UniProtKB-ARBA"/>
</dbReference>
<dbReference type="GO" id="GO:0016929">
    <property type="term" value="F:deSUMOylase activity"/>
    <property type="evidence" value="ECO:0007669"/>
    <property type="project" value="TreeGrafter"/>
</dbReference>
<dbReference type="Proteomes" id="UP000515152">
    <property type="component" value="Chromosome 21"/>
</dbReference>
<dbReference type="FunFam" id="3.40.395.10:FF:000001">
    <property type="entry name" value="Sentrin-specific protease 1"/>
    <property type="match status" value="1"/>
</dbReference>
<evidence type="ECO:0000259" key="6">
    <source>
        <dbReference type="PROSITE" id="PS50600"/>
    </source>
</evidence>
<protein>
    <submittedName>
        <fullName evidence="8">Sentrin-specific protease 2</fullName>
    </submittedName>
</protein>
<sequence length="607" mass="68106">MYEWIVDGISSLFVPFSGGKSRSWPKNCGLSETARTPDEQILENCNNRPPKRNYQSVHSPEGTSEPVEIKRPRRDVILNTVKKTLAGVAGFLRLRHPKPSLHHDHHSYKRAPLQPVALVGIDEIPSSNMSMWITNGNVKMDKLREGGNTGTGQEKTVSAFGHSPLPLNRKQDSGAMVFRGAQDRTQRRSLQLLPARPAMPVSTASPDLASRPYKPCLAVEEALKESDREQYLRLVRMVSEKYSKNRPLPFAKMKPLMMSLPVDGCKQTVFGRTCDPRSIKPGPLRANPSVSVWRDVSSGKQTKDRTVDVGLSNPVEECRSTGVDKQSARKGKIQTVDVDLSAEVAARLNLKDKDPALPVATGFCSRPASQADFWQAEEEHPRLTKEMQMEVGAALAQKDPNLVLSSAFKLRITQRDLGTLQEGSWLNDEVINFYLNLVMSRSDEQKGAGGRRVYSFSTFFFPKVHGGGHAAVRRWTKAVDLFTYDVILVPLHLGVHWSLAVVDFKSKSVKSYDSMGQRHDDICNLILMYLKEEMNVKKGKDLDITKWSVSSLKASEIPQQMNGSDCGVFACKYADYISRGRPLTFRQCHMPLFRKLMVWEILNQRLL</sequence>
<dbReference type="PANTHER" id="PTHR12606">
    <property type="entry name" value="SENTRIN/SUMO-SPECIFIC PROTEASE"/>
    <property type="match status" value="1"/>
</dbReference>
<keyword evidence="3" id="KW-0378">Hydrolase</keyword>
<reference evidence="8" key="1">
    <citation type="submission" date="2025-08" db="UniProtKB">
        <authorList>
            <consortium name="RefSeq"/>
        </authorList>
    </citation>
    <scope>IDENTIFICATION</scope>
</reference>
<dbReference type="GO" id="GO:0080090">
    <property type="term" value="P:regulation of primary metabolic process"/>
    <property type="evidence" value="ECO:0007669"/>
    <property type="project" value="UniProtKB-ARBA"/>
</dbReference>
<dbReference type="GO" id="GO:0016926">
    <property type="term" value="P:protein desumoylation"/>
    <property type="evidence" value="ECO:0007669"/>
    <property type="project" value="TreeGrafter"/>
</dbReference>
<proteinExistence type="inferred from homology"/>
<dbReference type="InterPro" id="IPR003653">
    <property type="entry name" value="Peptidase_C48_C"/>
</dbReference>